<comment type="caution">
    <text evidence="2">The sequence shown here is derived from an EMBL/GenBank/DDBJ whole genome shotgun (WGS) entry which is preliminary data.</text>
</comment>
<dbReference type="EMBL" id="SOEG01000019">
    <property type="protein sequence ID" value="TDX49210.1"/>
    <property type="molecule type" value="Genomic_DNA"/>
</dbReference>
<feature type="transmembrane region" description="Helical" evidence="1">
    <location>
        <begin position="20"/>
        <end position="37"/>
    </location>
</feature>
<organism evidence="2 3">
    <name type="scientific">Orenia marismortui</name>
    <dbReference type="NCBI Taxonomy" id="46469"/>
    <lineage>
        <taxon>Bacteria</taxon>
        <taxon>Bacillati</taxon>
        <taxon>Bacillota</taxon>
        <taxon>Clostridia</taxon>
        <taxon>Halanaerobiales</taxon>
        <taxon>Halobacteroidaceae</taxon>
        <taxon>Orenia</taxon>
    </lineage>
</organism>
<accession>A0A4R8GT36</accession>
<sequence>MGVRNISSKSFKSILTQNILLALLIMSLLLIPFSIYYELNQNLKERINLYDSLSSLYFEYLEREIDNKIKNTKPVYPDDLLNIKGRIKEVGGMDRYSKIKKDTLYIYKSQGDKIALYKINIHKLAKKTGDILNLKAPYGLFSLLYEPVFTSTNQFVDLDFYDRSRVKRDGLDYYFIGMNDNPYVTYPFYLIIDLELNLLSLIKRVLFKIILLLSVTVLISLYLTEGFSRVFSRRISRFSEIAYSIGKRAVKGINHDNKLPCIGIKEIDKIGDT</sequence>
<dbReference type="Proteomes" id="UP000295832">
    <property type="component" value="Unassembled WGS sequence"/>
</dbReference>
<dbReference type="AlphaFoldDB" id="A0A4R8GT36"/>
<keyword evidence="1" id="KW-0812">Transmembrane</keyword>
<evidence type="ECO:0000313" key="3">
    <source>
        <dbReference type="Proteomes" id="UP000295832"/>
    </source>
</evidence>
<reference evidence="2 3" key="1">
    <citation type="submission" date="2019-03" db="EMBL/GenBank/DDBJ databases">
        <title>Subsurface microbial communities from deep shales in Ohio and West Virginia, USA.</title>
        <authorList>
            <person name="Wrighton K."/>
        </authorList>
    </citation>
    <scope>NUCLEOTIDE SEQUENCE [LARGE SCALE GENOMIC DNA]</scope>
    <source>
        <strain evidence="2 3">MSL 6dP</strain>
    </source>
</reference>
<keyword evidence="1" id="KW-0472">Membrane</keyword>
<keyword evidence="3" id="KW-1185">Reference proteome</keyword>
<evidence type="ECO:0000256" key="1">
    <source>
        <dbReference type="SAM" id="Phobius"/>
    </source>
</evidence>
<proteinExistence type="predicted"/>
<dbReference type="STRING" id="926561.GCA_000379025_00090"/>
<evidence type="ECO:0000313" key="2">
    <source>
        <dbReference type="EMBL" id="TDX49210.1"/>
    </source>
</evidence>
<keyword evidence="1" id="KW-1133">Transmembrane helix</keyword>
<feature type="transmembrane region" description="Helical" evidence="1">
    <location>
        <begin position="205"/>
        <end position="224"/>
    </location>
</feature>
<protein>
    <submittedName>
        <fullName evidence="2">Uncharacterized protein</fullName>
    </submittedName>
</protein>
<gene>
    <name evidence="2" type="ORF">C7959_11931</name>
</gene>
<name>A0A4R8GT36_9FIRM</name>